<name>A0A9P4PBE1_9PLEO</name>
<proteinExistence type="predicted"/>
<dbReference type="AlphaFoldDB" id="A0A9P4PBE1"/>
<accession>A0A9P4PBE1</accession>
<protein>
    <submittedName>
        <fullName evidence="1">Uncharacterized protein</fullName>
    </submittedName>
</protein>
<reference evidence="1" key="1">
    <citation type="journal article" date="2020" name="Stud. Mycol.">
        <title>101 Dothideomycetes genomes: a test case for predicting lifestyles and emergence of pathogens.</title>
        <authorList>
            <person name="Haridas S."/>
            <person name="Albert R."/>
            <person name="Binder M."/>
            <person name="Bloem J."/>
            <person name="Labutti K."/>
            <person name="Salamov A."/>
            <person name="Andreopoulos B."/>
            <person name="Baker S."/>
            <person name="Barry K."/>
            <person name="Bills G."/>
            <person name="Bluhm B."/>
            <person name="Cannon C."/>
            <person name="Castanera R."/>
            <person name="Culley D."/>
            <person name="Daum C."/>
            <person name="Ezra D."/>
            <person name="Gonzalez J."/>
            <person name="Henrissat B."/>
            <person name="Kuo A."/>
            <person name="Liang C."/>
            <person name="Lipzen A."/>
            <person name="Lutzoni F."/>
            <person name="Magnuson J."/>
            <person name="Mondo S."/>
            <person name="Nolan M."/>
            <person name="Ohm R."/>
            <person name="Pangilinan J."/>
            <person name="Park H.-J."/>
            <person name="Ramirez L."/>
            <person name="Alfaro M."/>
            <person name="Sun H."/>
            <person name="Tritt A."/>
            <person name="Yoshinaga Y."/>
            <person name="Zwiers L.-H."/>
            <person name="Turgeon B."/>
            <person name="Goodwin S."/>
            <person name="Spatafora J."/>
            <person name="Crous P."/>
            <person name="Grigoriev I."/>
        </authorList>
    </citation>
    <scope>NUCLEOTIDE SEQUENCE</scope>
    <source>
        <strain evidence="1">CBS 690.94</strain>
    </source>
</reference>
<keyword evidence="2" id="KW-1185">Reference proteome</keyword>
<evidence type="ECO:0000313" key="2">
    <source>
        <dbReference type="Proteomes" id="UP000799764"/>
    </source>
</evidence>
<dbReference type="EMBL" id="MU001508">
    <property type="protein sequence ID" value="KAF2439931.1"/>
    <property type="molecule type" value="Genomic_DNA"/>
</dbReference>
<sequence>MAELVMVQNQSSKLVLLENSMELAQKFLKLALDAIKERIYARTTISMGYTKESIWQAAYEQMSPTASVSSFLPIYLFTKMTVASMQNFVRDSWLTYLSIRHLQMGENIRRWRGLLCAVLDMLETDLHSSQRDRELRMQTLSTTWHIHEWATTHVAENNQDLVIEVIARLLCHFQQSTVNVATPDGKALWAFSATAHVYFHLLESISHVAKNSGGVSIRMLDDHPWDPLTDDLSKMEQWVRHARQSQVCRLYAGIPTVSRPRLLAQGGTYGGRHHRNQGLGAEVRSALPSTLRETVQRRLRQILSSWWNS</sequence>
<organism evidence="1 2">
    <name type="scientific">Karstenula rhodostoma CBS 690.94</name>
    <dbReference type="NCBI Taxonomy" id="1392251"/>
    <lineage>
        <taxon>Eukaryota</taxon>
        <taxon>Fungi</taxon>
        <taxon>Dikarya</taxon>
        <taxon>Ascomycota</taxon>
        <taxon>Pezizomycotina</taxon>
        <taxon>Dothideomycetes</taxon>
        <taxon>Pleosporomycetidae</taxon>
        <taxon>Pleosporales</taxon>
        <taxon>Massarineae</taxon>
        <taxon>Didymosphaeriaceae</taxon>
        <taxon>Karstenula</taxon>
    </lineage>
</organism>
<dbReference type="Proteomes" id="UP000799764">
    <property type="component" value="Unassembled WGS sequence"/>
</dbReference>
<gene>
    <name evidence="1" type="ORF">P171DRAFT_114711</name>
</gene>
<evidence type="ECO:0000313" key="1">
    <source>
        <dbReference type="EMBL" id="KAF2439931.1"/>
    </source>
</evidence>
<comment type="caution">
    <text evidence="1">The sequence shown here is derived from an EMBL/GenBank/DDBJ whole genome shotgun (WGS) entry which is preliminary data.</text>
</comment>